<sequence>MEQLTLFDIDKSADGSVWWHGNAECRNNGGFYQAREGGAGQWEFVIYSFGDDDVSVYRFGADGELYLDQVPIDARDRITIHGRKYGRH</sequence>
<keyword evidence="1" id="KW-0614">Plasmid</keyword>
<organism evidence="1 2">
    <name type="scientific">Roseobacter fucihabitans</name>
    <dbReference type="NCBI Taxonomy" id="1537242"/>
    <lineage>
        <taxon>Bacteria</taxon>
        <taxon>Pseudomonadati</taxon>
        <taxon>Pseudomonadota</taxon>
        <taxon>Alphaproteobacteria</taxon>
        <taxon>Rhodobacterales</taxon>
        <taxon>Roseobacteraceae</taxon>
        <taxon>Roseobacter</taxon>
    </lineage>
</organism>
<dbReference type="Proteomes" id="UP001318682">
    <property type="component" value="Plasmid pROLI81"/>
</dbReference>
<evidence type="ECO:0000313" key="2">
    <source>
        <dbReference type="Proteomes" id="UP001318682"/>
    </source>
</evidence>
<name>A0ABZ2BZR5_9RHOB</name>
<reference evidence="1 2" key="1">
    <citation type="submission" date="2024-01" db="EMBL/GenBank/DDBJ databases">
        <title>Roseobacter fucihabitans sp. nov., isolated from the brown alga Fucus spiralis.</title>
        <authorList>
            <person name="Hahnke S."/>
            <person name="Berger M."/>
            <person name="Schlingloff A."/>
            <person name="Athale I."/>
            <person name="Neumann-Schaal M."/>
            <person name="Adenaya A."/>
            <person name="Poehlein A."/>
            <person name="Daniel R."/>
            <person name="Pertersen J."/>
            <person name="Brinkhoff T."/>
        </authorList>
    </citation>
    <scope>NUCLEOTIDE SEQUENCE [LARGE SCALE GENOMIC DNA]</scope>
    <source>
        <strain evidence="1 2">B14</strain>
        <plasmid evidence="1 2">pROLI81</plasmid>
    </source>
</reference>
<keyword evidence="2" id="KW-1185">Reference proteome</keyword>
<accession>A0ABZ2BZR5</accession>
<protein>
    <submittedName>
        <fullName evidence="1">Uncharacterized protein</fullName>
    </submittedName>
</protein>
<gene>
    <name evidence="1" type="ORF">ROLI_047990</name>
</gene>
<geneLocation type="plasmid" evidence="1 2">
    <name>pROLI81</name>
</geneLocation>
<dbReference type="EMBL" id="CP143426">
    <property type="protein sequence ID" value="WVX51697.1"/>
    <property type="molecule type" value="Genomic_DNA"/>
</dbReference>
<evidence type="ECO:0000313" key="1">
    <source>
        <dbReference type="EMBL" id="WVX51697.1"/>
    </source>
</evidence>
<proteinExistence type="predicted"/>
<dbReference type="RefSeq" id="WP_187431434.1">
    <property type="nucleotide sequence ID" value="NZ_CP143426.1"/>
</dbReference>